<dbReference type="OrthoDB" id="10251136at2759"/>
<dbReference type="InterPro" id="IPR003959">
    <property type="entry name" value="ATPase_AAA_core"/>
</dbReference>
<gene>
    <name evidence="7" type="ORF">BSL78_18998</name>
</gene>
<feature type="compositionally biased region" description="Basic and acidic residues" evidence="5">
    <location>
        <begin position="179"/>
        <end position="191"/>
    </location>
</feature>
<dbReference type="AlphaFoldDB" id="A0A2G8K806"/>
<dbReference type="InterPro" id="IPR003593">
    <property type="entry name" value="AAA+_ATPase"/>
</dbReference>
<dbReference type="InterPro" id="IPR041569">
    <property type="entry name" value="AAA_lid_3"/>
</dbReference>
<dbReference type="GO" id="GO:0008568">
    <property type="term" value="F:microtubule severing ATPase activity"/>
    <property type="evidence" value="ECO:0007669"/>
    <property type="project" value="TreeGrafter"/>
</dbReference>
<evidence type="ECO:0000313" key="7">
    <source>
        <dbReference type="EMBL" id="PIK44146.1"/>
    </source>
</evidence>
<protein>
    <recommendedName>
        <fullName evidence="4">Fidgetin-like protein 1</fullName>
    </recommendedName>
</protein>
<dbReference type="FunFam" id="3.40.50.300:FF:000093">
    <property type="entry name" value="Fidgetin-like 1"/>
    <property type="match status" value="1"/>
</dbReference>
<dbReference type="GO" id="GO:0016887">
    <property type="term" value="F:ATP hydrolysis activity"/>
    <property type="evidence" value="ECO:0007669"/>
    <property type="project" value="InterPro"/>
</dbReference>
<dbReference type="Pfam" id="PF00004">
    <property type="entry name" value="AAA"/>
    <property type="match status" value="1"/>
</dbReference>
<dbReference type="Pfam" id="PF17862">
    <property type="entry name" value="AAA_lid_3"/>
    <property type="match status" value="1"/>
</dbReference>
<dbReference type="InterPro" id="IPR027417">
    <property type="entry name" value="P-loop_NTPase"/>
</dbReference>
<evidence type="ECO:0000256" key="4">
    <source>
        <dbReference type="ARBA" id="ARBA00035694"/>
    </source>
</evidence>
<proteinExistence type="inferred from homology"/>
<organism evidence="7 8">
    <name type="scientific">Stichopus japonicus</name>
    <name type="common">Sea cucumber</name>
    <dbReference type="NCBI Taxonomy" id="307972"/>
    <lineage>
        <taxon>Eukaryota</taxon>
        <taxon>Metazoa</taxon>
        <taxon>Echinodermata</taxon>
        <taxon>Eleutherozoa</taxon>
        <taxon>Echinozoa</taxon>
        <taxon>Holothuroidea</taxon>
        <taxon>Aspidochirotacea</taxon>
        <taxon>Aspidochirotida</taxon>
        <taxon>Stichopodidae</taxon>
        <taxon>Apostichopus</taxon>
    </lineage>
</organism>
<dbReference type="PROSITE" id="PS00674">
    <property type="entry name" value="AAA"/>
    <property type="match status" value="1"/>
</dbReference>
<name>A0A2G8K806_STIJA</name>
<dbReference type="EMBL" id="MRZV01000796">
    <property type="protein sequence ID" value="PIK44146.1"/>
    <property type="molecule type" value="Genomic_DNA"/>
</dbReference>
<dbReference type="SMART" id="SM00382">
    <property type="entry name" value="AAA"/>
    <property type="match status" value="1"/>
</dbReference>
<dbReference type="Gene3D" id="3.40.50.300">
    <property type="entry name" value="P-loop containing nucleotide triphosphate hydrolases"/>
    <property type="match status" value="1"/>
</dbReference>
<accession>A0A2G8K806</accession>
<dbReference type="PANTHER" id="PTHR23074">
    <property type="entry name" value="AAA DOMAIN-CONTAINING"/>
    <property type="match status" value="1"/>
</dbReference>
<dbReference type="InterPro" id="IPR003960">
    <property type="entry name" value="ATPase_AAA_CS"/>
</dbReference>
<dbReference type="STRING" id="307972.A0A2G8K806"/>
<dbReference type="FunFam" id="1.10.8.60:FF:000022">
    <property type="entry name" value="Fidgetin like 1"/>
    <property type="match status" value="1"/>
</dbReference>
<feature type="region of interest" description="Disordered" evidence="5">
    <location>
        <begin position="297"/>
        <end position="412"/>
    </location>
</feature>
<feature type="domain" description="AAA+ ATPase" evidence="6">
    <location>
        <begin position="470"/>
        <end position="606"/>
    </location>
</feature>
<keyword evidence="2" id="KW-0547">Nucleotide-binding</keyword>
<evidence type="ECO:0000256" key="3">
    <source>
        <dbReference type="ARBA" id="ARBA00022840"/>
    </source>
</evidence>
<evidence type="ECO:0000313" key="8">
    <source>
        <dbReference type="Proteomes" id="UP000230750"/>
    </source>
</evidence>
<keyword evidence="3" id="KW-0067">ATP-binding</keyword>
<dbReference type="SUPFAM" id="SSF52540">
    <property type="entry name" value="P-loop containing nucleoside triphosphate hydrolases"/>
    <property type="match status" value="1"/>
</dbReference>
<dbReference type="GO" id="GO:0005524">
    <property type="term" value="F:ATP binding"/>
    <property type="evidence" value="ECO:0007669"/>
    <property type="project" value="UniProtKB-KW"/>
</dbReference>
<dbReference type="InterPro" id="IPR047858">
    <property type="entry name" value="FIGNL1_ATPase"/>
</dbReference>
<sequence>MRLMMADDQYMLHKLQDNYFNFSNEENQPRKRADALLSSMSQVCVGRASNRIPAASWDGIMHDLMKKYSATVDCSSDKGVNNYADGALALAGNRAADSSQWKSSLGEDELIKAVDYLMPHTLQEQAKLRANFKEALTILEMTASSSEGKKKNGSNQSVSSFGRVQGTPRDMKQTQVNPRRNDSDGISRDTYGKYPSAGKFEANWEPAFDRRGSSNQGGSLKEQLHSHLPSSCRTVPSRDEVMWPEDVNSGQGEIISDPTAMRREPVSHSTGRRGVPNIWQNQPMKRKFNPSEGSYLAEVPVNKTNPDQGQRQEKTTESSAFGNFKTARQQLTINNQNNNSRGKAPSASSYGTGRKVLGVSRKGRGLNSKFIPPVVNDEPEGQQRSFPTTSSSSSLFGKRNEPQPQSEEVDERLEGVDPKMVELIMKEIMDHGPPIHWEDIAGLEYAKKTIKEIVVWPMLRPDIFHGLRGPPKGLLLFGPPGTGKTLIGKCIASQSKSTFFSISASSLTSKWVGEGEKMVRALFTVARCYQPAVIFIDEIDSLLSQRSSDEHESSRRIKTEFLIQLDGATSCDEDRLLVVGATNRPQEIDEAARRRLVKRLYIPLPDASAREQIILNLLSKQGNYSLAQNEVSLVCQKTAGYSGADVANLCREAALGPIRSIHSSSIQHVSAEEVRDISYQRLPPGSGKRQAQRSQKDLDLFRMEQDVWQWEDLISQCKDRGRKKYSKMSS</sequence>
<evidence type="ECO:0000256" key="1">
    <source>
        <dbReference type="ARBA" id="ARBA00006914"/>
    </source>
</evidence>
<evidence type="ECO:0000256" key="2">
    <source>
        <dbReference type="ARBA" id="ARBA00022741"/>
    </source>
</evidence>
<comment type="similarity">
    <text evidence="1">Belongs to the AAA ATPase family.</text>
</comment>
<comment type="caution">
    <text evidence="7">The sequence shown here is derived from an EMBL/GenBank/DDBJ whole genome shotgun (WGS) entry which is preliminary data.</text>
</comment>
<reference evidence="7 8" key="1">
    <citation type="journal article" date="2017" name="PLoS Biol.">
        <title>The sea cucumber genome provides insights into morphological evolution and visceral regeneration.</title>
        <authorList>
            <person name="Zhang X."/>
            <person name="Sun L."/>
            <person name="Yuan J."/>
            <person name="Sun Y."/>
            <person name="Gao Y."/>
            <person name="Zhang L."/>
            <person name="Li S."/>
            <person name="Dai H."/>
            <person name="Hamel J.F."/>
            <person name="Liu C."/>
            <person name="Yu Y."/>
            <person name="Liu S."/>
            <person name="Lin W."/>
            <person name="Guo K."/>
            <person name="Jin S."/>
            <person name="Xu P."/>
            <person name="Storey K.B."/>
            <person name="Huan P."/>
            <person name="Zhang T."/>
            <person name="Zhou Y."/>
            <person name="Zhang J."/>
            <person name="Lin C."/>
            <person name="Li X."/>
            <person name="Xing L."/>
            <person name="Huo D."/>
            <person name="Sun M."/>
            <person name="Wang L."/>
            <person name="Mercier A."/>
            <person name="Li F."/>
            <person name="Yang H."/>
            <person name="Xiang J."/>
        </authorList>
    </citation>
    <scope>NUCLEOTIDE SEQUENCE [LARGE SCALE GENOMIC DNA]</scope>
    <source>
        <strain evidence="7">Shaxun</strain>
        <tissue evidence="7">Muscle</tissue>
    </source>
</reference>
<dbReference type="Proteomes" id="UP000230750">
    <property type="component" value="Unassembled WGS sequence"/>
</dbReference>
<evidence type="ECO:0000259" key="6">
    <source>
        <dbReference type="SMART" id="SM00382"/>
    </source>
</evidence>
<dbReference type="Gene3D" id="1.10.8.60">
    <property type="match status" value="1"/>
</dbReference>
<dbReference type="CDD" id="cd19525">
    <property type="entry name" value="RecA-like_Figl-1"/>
    <property type="match status" value="1"/>
</dbReference>
<dbReference type="InterPro" id="IPR050304">
    <property type="entry name" value="MT-severing_AAA_ATPase"/>
</dbReference>
<dbReference type="PANTHER" id="PTHR23074:SF17">
    <property type="entry name" value="FIDGETIN-LIKE PROTEIN 1"/>
    <property type="match status" value="1"/>
</dbReference>
<feature type="region of interest" description="Disordered" evidence="5">
    <location>
        <begin position="144"/>
        <end position="235"/>
    </location>
</feature>
<keyword evidence="8" id="KW-1185">Reference proteome</keyword>
<feature type="compositionally biased region" description="Polar residues" evidence="5">
    <location>
        <begin position="317"/>
        <end position="351"/>
    </location>
</feature>
<evidence type="ECO:0000256" key="5">
    <source>
        <dbReference type="SAM" id="MobiDB-lite"/>
    </source>
</evidence>